<keyword evidence="4 12" id="KW-0808">Transferase</keyword>
<evidence type="ECO:0000256" key="10">
    <source>
        <dbReference type="RuleBase" id="RU004504"/>
    </source>
</evidence>
<protein>
    <recommendedName>
        <fullName evidence="3">cysteine desulfurase</fullName>
        <ecNumber evidence="3">2.8.1.7</ecNumber>
    </recommendedName>
</protein>
<dbReference type="InterPro" id="IPR015424">
    <property type="entry name" value="PyrdxlP-dep_Trfase"/>
</dbReference>
<dbReference type="KEGG" id="jda:BW727_100486"/>
<dbReference type="STRING" id="708126.BW727_100486"/>
<keyword evidence="8" id="KW-0411">Iron-sulfur</keyword>
<proteinExistence type="inferred from homology"/>
<dbReference type="InterPro" id="IPR020578">
    <property type="entry name" value="Aminotrans_V_PyrdxlP_BS"/>
</dbReference>
<dbReference type="EC" id="2.8.1.7" evidence="3"/>
<keyword evidence="13" id="KW-1185">Reference proteome</keyword>
<dbReference type="Gene3D" id="1.10.260.50">
    <property type="match status" value="1"/>
</dbReference>
<gene>
    <name evidence="12" type="primary">iscS_2</name>
    <name evidence="12" type="ORF">BW727_100486</name>
</gene>
<keyword evidence="6" id="KW-0663">Pyridoxal phosphate</keyword>
<evidence type="ECO:0000256" key="1">
    <source>
        <dbReference type="ARBA" id="ARBA00001933"/>
    </source>
</evidence>
<name>A0A1S6IMW6_9LACT</name>
<keyword evidence="5" id="KW-0479">Metal-binding</keyword>
<dbReference type="RefSeq" id="WP_062467650.1">
    <property type="nucleotide sequence ID" value="NZ_BBYN01000001.1"/>
</dbReference>
<dbReference type="Gene3D" id="3.40.640.10">
    <property type="entry name" value="Type I PLP-dependent aspartate aminotransferase-like (Major domain)"/>
    <property type="match status" value="1"/>
</dbReference>
<evidence type="ECO:0000313" key="12">
    <source>
        <dbReference type="EMBL" id="AQS52879.1"/>
    </source>
</evidence>
<evidence type="ECO:0000259" key="11">
    <source>
        <dbReference type="Pfam" id="PF00266"/>
    </source>
</evidence>
<dbReference type="GO" id="GO:0031071">
    <property type="term" value="F:cysteine desulfurase activity"/>
    <property type="evidence" value="ECO:0007669"/>
    <property type="project" value="UniProtKB-EC"/>
</dbReference>
<dbReference type="Gene3D" id="3.90.1150.10">
    <property type="entry name" value="Aspartate Aminotransferase, domain 1"/>
    <property type="match status" value="1"/>
</dbReference>
<evidence type="ECO:0000313" key="13">
    <source>
        <dbReference type="Proteomes" id="UP000188993"/>
    </source>
</evidence>
<reference evidence="12 13" key="1">
    <citation type="journal article" date="2014" name="Int. J. Syst. Evol. Microbiol.">
        <title>Jeotgalibaca dankookensis gen. nov., sp. nov., a member of the family Carnobacteriaceae, isolated from seujeot (Korean traditional food).</title>
        <authorList>
            <person name="Lee D.G."/>
            <person name="Trujillo M.E."/>
            <person name="Kang H."/>
            <person name="Ahn T.Y."/>
        </authorList>
    </citation>
    <scope>NUCLEOTIDE SEQUENCE [LARGE SCALE GENOMIC DNA]</scope>
    <source>
        <strain evidence="12 13">EX-07</strain>
    </source>
</reference>
<dbReference type="GO" id="GO:0051536">
    <property type="term" value="F:iron-sulfur cluster binding"/>
    <property type="evidence" value="ECO:0007669"/>
    <property type="project" value="UniProtKB-KW"/>
</dbReference>
<dbReference type="FunFam" id="3.40.640.10:FF:000084">
    <property type="entry name" value="IscS-like cysteine desulfurase"/>
    <property type="match status" value="1"/>
</dbReference>
<comment type="catalytic activity">
    <reaction evidence="9">
        <text>(sulfur carrier)-H + L-cysteine = (sulfur carrier)-SH + L-alanine</text>
        <dbReference type="Rhea" id="RHEA:43892"/>
        <dbReference type="Rhea" id="RHEA-COMP:14737"/>
        <dbReference type="Rhea" id="RHEA-COMP:14739"/>
        <dbReference type="ChEBI" id="CHEBI:29917"/>
        <dbReference type="ChEBI" id="CHEBI:35235"/>
        <dbReference type="ChEBI" id="CHEBI:57972"/>
        <dbReference type="ChEBI" id="CHEBI:64428"/>
        <dbReference type="EC" id="2.8.1.7"/>
    </reaction>
</comment>
<organism evidence="12 13">
    <name type="scientific">Jeotgalibaca dankookensis</name>
    <dbReference type="NCBI Taxonomy" id="708126"/>
    <lineage>
        <taxon>Bacteria</taxon>
        <taxon>Bacillati</taxon>
        <taxon>Bacillota</taxon>
        <taxon>Bacilli</taxon>
        <taxon>Lactobacillales</taxon>
        <taxon>Carnobacteriaceae</taxon>
        <taxon>Jeotgalibaca</taxon>
    </lineage>
</organism>
<dbReference type="SUPFAM" id="SSF53383">
    <property type="entry name" value="PLP-dependent transferases"/>
    <property type="match status" value="1"/>
</dbReference>
<evidence type="ECO:0000256" key="4">
    <source>
        <dbReference type="ARBA" id="ARBA00022679"/>
    </source>
</evidence>
<evidence type="ECO:0000256" key="2">
    <source>
        <dbReference type="ARBA" id="ARBA00006490"/>
    </source>
</evidence>
<evidence type="ECO:0000256" key="8">
    <source>
        <dbReference type="ARBA" id="ARBA00023014"/>
    </source>
</evidence>
<dbReference type="InterPro" id="IPR000192">
    <property type="entry name" value="Aminotrans_V_dom"/>
</dbReference>
<dbReference type="Pfam" id="PF00266">
    <property type="entry name" value="Aminotran_5"/>
    <property type="match status" value="1"/>
</dbReference>
<dbReference type="GO" id="GO:0046872">
    <property type="term" value="F:metal ion binding"/>
    <property type="evidence" value="ECO:0007669"/>
    <property type="project" value="UniProtKB-KW"/>
</dbReference>
<accession>A0A1S6IMW6</accession>
<dbReference type="InterPro" id="IPR015422">
    <property type="entry name" value="PyrdxlP-dep_Trfase_small"/>
</dbReference>
<dbReference type="NCBIfam" id="NF002806">
    <property type="entry name" value="PRK02948.1"/>
    <property type="match status" value="1"/>
</dbReference>
<dbReference type="Proteomes" id="UP000188993">
    <property type="component" value="Chromosome"/>
</dbReference>
<evidence type="ECO:0000256" key="7">
    <source>
        <dbReference type="ARBA" id="ARBA00023004"/>
    </source>
</evidence>
<evidence type="ECO:0000256" key="6">
    <source>
        <dbReference type="ARBA" id="ARBA00022898"/>
    </source>
</evidence>
<feature type="domain" description="Aminotransferase class V" evidence="11">
    <location>
        <begin position="2"/>
        <end position="365"/>
    </location>
</feature>
<dbReference type="PIRSF" id="PIRSF005572">
    <property type="entry name" value="NifS"/>
    <property type="match status" value="1"/>
</dbReference>
<sequence length="384" mass="42576">MIYFDNAATTPVDSDIVAVISETLANNYGNPSSLYQIGRETRQLVDQAREVFARSIQAKSEDIILTSGATESNNTAIIATAMALREKGHHLITTMVEHHSVLHPMQYLETQGFEVTYLPVDKYGCVTAQQVKMALRSDTILVSIIYANNEVGSVNPIKEISEVVAQHPAYFHTDAVQAYGTLPIDVKAENIDLLSVTAHKLNGPKGTGFLFRRSALHLPNYLHGGTQENDHRGGTENTAYIHGFAKAVEKMLANRQENNDHKQYLRQYFLQQLTEYGVHFGVNGQIEGGLPHIINIWLPHLKSDKLLIQSDLQGIMISAGSACTAGSLEPSHVLMAMFGDNKERILESIRVSFGKENTTQEIDRFVALLAKLQGRYNEETIKEG</sequence>
<evidence type="ECO:0000256" key="3">
    <source>
        <dbReference type="ARBA" id="ARBA00012239"/>
    </source>
</evidence>
<evidence type="ECO:0000256" key="5">
    <source>
        <dbReference type="ARBA" id="ARBA00022723"/>
    </source>
</evidence>
<dbReference type="AlphaFoldDB" id="A0A1S6IMW6"/>
<dbReference type="OrthoDB" id="9808002at2"/>
<dbReference type="PANTHER" id="PTHR11601">
    <property type="entry name" value="CYSTEINE DESULFURYLASE FAMILY MEMBER"/>
    <property type="match status" value="1"/>
</dbReference>
<dbReference type="EMBL" id="CP019728">
    <property type="protein sequence ID" value="AQS52879.1"/>
    <property type="molecule type" value="Genomic_DNA"/>
</dbReference>
<dbReference type="PROSITE" id="PS00595">
    <property type="entry name" value="AA_TRANSFER_CLASS_5"/>
    <property type="match status" value="1"/>
</dbReference>
<comment type="cofactor">
    <cofactor evidence="1 10">
        <name>pyridoxal 5'-phosphate</name>
        <dbReference type="ChEBI" id="CHEBI:597326"/>
    </cofactor>
</comment>
<dbReference type="InterPro" id="IPR016454">
    <property type="entry name" value="Cysteine_dSase"/>
</dbReference>
<dbReference type="InterPro" id="IPR015421">
    <property type="entry name" value="PyrdxlP-dep_Trfase_major"/>
</dbReference>
<keyword evidence="7" id="KW-0408">Iron</keyword>
<dbReference type="PANTHER" id="PTHR11601:SF34">
    <property type="entry name" value="CYSTEINE DESULFURASE"/>
    <property type="match status" value="1"/>
</dbReference>
<evidence type="ECO:0000256" key="9">
    <source>
        <dbReference type="ARBA" id="ARBA00050776"/>
    </source>
</evidence>
<comment type="similarity">
    <text evidence="2">Belongs to the class-V pyridoxal-phosphate-dependent aminotransferase family. NifS/IscS subfamily.</text>
</comment>